<dbReference type="SFLD" id="SFLDG01129">
    <property type="entry name" value="C1.5:_HAD__Beta-PGM__Phosphata"/>
    <property type="match status" value="1"/>
</dbReference>
<evidence type="ECO:0000313" key="2">
    <source>
        <dbReference type="Proteomes" id="UP000617426"/>
    </source>
</evidence>
<dbReference type="AlphaFoldDB" id="A0A923E2B5"/>
<dbReference type="CDD" id="cd02603">
    <property type="entry name" value="HAD_sEH-N_like"/>
    <property type="match status" value="1"/>
</dbReference>
<dbReference type="SUPFAM" id="SSF56784">
    <property type="entry name" value="HAD-like"/>
    <property type="match status" value="1"/>
</dbReference>
<dbReference type="RefSeq" id="WP_184451267.1">
    <property type="nucleotide sequence ID" value="NZ_JACHMK010000001.1"/>
</dbReference>
<sequence>MVAEPLARPVLFDVGGVLVNSHPDPAYIAELIGDGSSELVSLVDQAMWANRDAYDAGASDRDFWDRVSGDCGQPQVSDDVLAKLVEHDSMRMHDADPEAVALIDELAQAGARLGILSNAPRPIADQIRRASWAKAFTSFVFSCDAGSCKPHRQIYRESLEAFEVDPADAIFFDDRKKNIRAAQLLGIHGILWTGAAQAREDLKELGILA</sequence>
<keyword evidence="2" id="KW-1185">Reference proteome</keyword>
<evidence type="ECO:0000313" key="1">
    <source>
        <dbReference type="EMBL" id="MBB6333557.1"/>
    </source>
</evidence>
<gene>
    <name evidence="1" type="ORF">HD592_000122</name>
</gene>
<dbReference type="InterPro" id="IPR023214">
    <property type="entry name" value="HAD_sf"/>
</dbReference>
<dbReference type="Pfam" id="PF00702">
    <property type="entry name" value="Hydrolase"/>
    <property type="match status" value="1"/>
</dbReference>
<protein>
    <submittedName>
        <fullName evidence="1">Hydrolase of the HAD superfamily</fullName>
    </submittedName>
</protein>
<dbReference type="InterPro" id="IPR006439">
    <property type="entry name" value="HAD-SF_hydro_IA"/>
</dbReference>
<name>A0A923E2B5_9ACTO</name>
<reference evidence="1" key="1">
    <citation type="submission" date="2020-08" db="EMBL/GenBank/DDBJ databases">
        <title>Sequencing the genomes of 1000 actinobacteria strains.</title>
        <authorList>
            <person name="Klenk H.-P."/>
        </authorList>
    </citation>
    <scope>NUCLEOTIDE SEQUENCE</scope>
    <source>
        <strain evidence="1">DSM 10695</strain>
    </source>
</reference>
<proteinExistence type="predicted"/>
<dbReference type="Gene3D" id="3.40.50.1000">
    <property type="entry name" value="HAD superfamily/HAD-like"/>
    <property type="match status" value="1"/>
</dbReference>
<dbReference type="PRINTS" id="PR00413">
    <property type="entry name" value="HADHALOGNASE"/>
</dbReference>
<comment type="caution">
    <text evidence="1">The sequence shown here is derived from an EMBL/GenBank/DDBJ whole genome shotgun (WGS) entry which is preliminary data.</text>
</comment>
<dbReference type="PANTHER" id="PTHR43611:SF3">
    <property type="entry name" value="FLAVIN MONONUCLEOTIDE HYDROLASE 1, CHLOROPLATIC"/>
    <property type="match status" value="1"/>
</dbReference>
<organism evidence="1 2">
    <name type="scientific">Schaalia hyovaginalis</name>
    <dbReference type="NCBI Taxonomy" id="29316"/>
    <lineage>
        <taxon>Bacteria</taxon>
        <taxon>Bacillati</taxon>
        <taxon>Actinomycetota</taxon>
        <taxon>Actinomycetes</taxon>
        <taxon>Actinomycetales</taxon>
        <taxon>Actinomycetaceae</taxon>
        <taxon>Schaalia</taxon>
    </lineage>
</organism>
<dbReference type="Proteomes" id="UP000617426">
    <property type="component" value="Unassembled WGS sequence"/>
</dbReference>
<dbReference type="GO" id="GO:0016787">
    <property type="term" value="F:hydrolase activity"/>
    <property type="evidence" value="ECO:0007669"/>
    <property type="project" value="UniProtKB-KW"/>
</dbReference>
<dbReference type="PANTHER" id="PTHR43611">
    <property type="entry name" value="ALPHA-D-GLUCOSE 1-PHOSPHATE PHOSPHATASE"/>
    <property type="match status" value="1"/>
</dbReference>
<accession>A0A923E2B5</accession>
<dbReference type="SFLD" id="SFLDS00003">
    <property type="entry name" value="Haloacid_Dehalogenase"/>
    <property type="match status" value="1"/>
</dbReference>
<dbReference type="EMBL" id="JACHMK010000001">
    <property type="protein sequence ID" value="MBB6333557.1"/>
    <property type="molecule type" value="Genomic_DNA"/>
</dbReference>
<dbReference type="NCBIfam" id="TIGR01509">
    <property type="entry name" value="HAD-SF-IA-v3"/>
    <property type="match status" value="1"/>
</dbReference>
<dbReference type="InterPro" id="IPR036412">
    <property type="entry name" value="HAD-like_sf"/>
</dbReference>
<keyword evidence="1" id="KW-0378">Hydrolase</keyword>